<sequence>MQLAFIGIGKMGRPMVERLIAAGHNVNVYNRSAEASEAVEAAGATAAHSACGAAADAELVMTALPTVDAVRAVYADLAKNANLGQIYIDHSTVEIATNRHCAELLNRRGAGFLDAPVSGGPAGAEAGTLTVMVGGDDTLYQRALPALEAFGNTVRLCGPIGSGQAVKLVNQLLVGIHTAAIAEATVLGSALGADPQVVLELIGSSFGGSVMLSRNIPRFISRDFSGATPVDLILKDLGIIHDEGSRAGVPMPLAGMVEQRFVEARSQGWGKDDMASLVKLWETGAGSKRD</sequence>
<dbReference type="PIRSF" id="PIRSF000103">
    <property type="entry name" value="HIBADH"/>
    <property type="match status" value="1"/>
</dbReference>
<dbReference type="InterPro" id="IPR006115">
    <property type="entry name" value="6PGDH_NADP-bd"/>
</dbReference>
<dbReference type="GO" id="GO:0016491">
    <property type="term" value="F:oxidoreductase activity"/>
    <property type="evidence" value="ECO:0007669"/>
    <property type="project" value="UniProtKB-KW"/>
</dbReference>
<protein>
    <submittedName>
        <fullName evidence="6">NAD(P)-dependent oxidoreductase</fullName>
        <ecNumber evidence="6">1.1.-.-</ecNumber>
    </submittedName>
</protein>
<evidence type="ECO:0000313" key="6">
    <source>
        <dbReference type="EMBL" id="MDV6271781.1"/>
    </source>
</evidence>
<dbReference type="Proteomes" id="UP001185927">
    <property type="component" value="Unassembled WGS sequence"/>
</dbReference>
<keyword evidence="3" id="KW-0520">NAD</keyword>
<comment type="similarity">
    <text evidence="1">Belongs to the HIBADH-related family.</text>
</comment>
<dbReference type="EMBL" id="JAWLKB010000083">
    <property type="protein sequence ID" value="MDV6271781.1"/>
    <property type="molecule type" value="Genomic_DNA"/>
</dbReference>
<evidence type="ECO:0000313" key="7">
    <source>
        <dbReference type="Proteomes" id="UP001185927"/>
    </source>
</evidence>
<dbReference type="Gene3D" id="1.10.1040.10">
    <property type="entry name" value="N-(1-d-carboxylethyl)-l-norvaline Dehydrogenase, domain 2"/>
    <property type="match status" value="1"/>
</dbReference>
<evidence type="ECO:0000256" key="1">
    <source>
        <dbReference type="ARBA" id="ARBA00009080"/>
    </source>
</evidence>
<dbReference type="PANTHER" id="PTHR43060">
    <property type="entry name" value="3-HYDROXYISOBUTYRATE DEHYDROGENASE-LIKE 1, MITOCHONDRIAL-RELATED"/>
    <property type="match status" value="1"/>
</dbReference>
<organism evidence="6 7">
    <name type="scientific">Rhodococcus globerulus</name>
    <dbReference type="NCBI Taxonomy" id="33008"/>
    <lineage>
        <taxon>Bacteria</taxon>
        <taxon>Bacillati</taxon>
        <taxon>Actinomycetota</taxon>
        <taxon>Actinomycetes</taxon>
        <taxon>Mycobacteriales</taxon>
        <taxon>Nocardiaceae</taxon>
        <taxon>Rhodococcus</taxon>
    </lineage>
</organism>
<dbReference type="RefSeq" id="WP_317546463.1">
    <property type="nucleotide sequence ID" value="NZ_JAWLKB010000083.1"/>
</dbReference>
<dbReference type="Gene3D" id="3.40.50.720">
    <property type="entry name" value="NAD(P)-binding Rossmann-like Domain"/>
    <property type="match status" value="1"/>
</dbReference>
<proteinExistence type="inferred from homology"/>
<gene>
    <name evidence="6" type="ORF">R3Q16_34920</name>
</gene>
<dbReference type="InterPro" id="IPR013328">
    <property type="entry name" value="6PGD_dom2"/>
</dbReference>
<evidence type="ECO:0000256" key="3">
    <source>
        <dbReference type="ARBA" id="ARBA00023027"/>
    </source>
</evidence>
<evidence type="ECO:0000256" key="2">
    <source>
        <dbReference type="ARBA" id="ARBA00023002"/>
    </source>
</evidence>
<reference evidence="6 7" key="1">
    <citation type="submission" date="2023-10" db="EMBL/GenBank/DDBJ databases">
        <title>Development of a sustainable strategy for remediation of hydrocarbon-contaminated territories based on the waste exchange concept.</title>
        <authorList>
            <person name="Krivoruchko A."/>
        </authorList>
    </citation>
    <scope>NUCLEOTIDE SEQUENCE [LARGE SCALE GENOMIC DNA]</scope>
    <source>
        <strain evidence="6 7">IEGM 1203</strain>
    </source>
</reference>
<evidence type="ECO:0000259" key="4">
    <source>
        <dbReference type="Pfam" id="PF03446"/>
    </source>
</evidence>
<keyword evidence="2 6" id="KW-0560">Oxidoreductase</keyword>
<keyword evidence="7" id="KW-1185">Reference proteome</keyword>
<dbReference type="PANTHER" id="PTHR43060:SF15">
    <property type="entry name" value="3-HYDROXYISOBUTYRATE DEHYDROGENASE-LIKE 1, MITOCHONDRIAL-RELATED"/>
    <property type="match status" value="1"/>
</dbReference>
<dbReference type="Pfam" id="PF03446">
    <property type="entry name" value="NAD_binding_2"/>
    <property type="match status" value="1"/>
</dbReference>
<feature type="domain" description="6-phosphogluconate dehydrogenase NADP-binding" evidence="4">
    <location>
        <begin position="3"/>
        <end position="156"/>
    </location>
</feature>
<dbReference type="EC" id="1.1.-.-" evidence="6"/>
<dbReference type="SUPFAM" id="SSF51735">
    <property type="entry name" value="NAD(P)-binding Rossmann-fold domains"/>
    <property type="match status" value="1"/>
</dbReference>
<evidence type="ECO:0000259" key="5">
    <source>
        <dbReference type="Pfam" id="PF14833"/>
    </source>
</evidence>
<dbReference type="InterPro" id="IPR015815">
    <property type="entry name" value="HIBADH-related"/>
</dbReference>
<dbReference type="InterPro" id="IPR029154">
    <property type="entry name" value="HIBADH-like_NADP-bd"/>
</dbReference>
<dbReference type="InterPro" id="IPR008927">
    <property type="entry name" value="6-PGluconate_DH-like_C_sf"/>
</dbReference>
<feature type="domain" description="3-hydroxyisobutyrate dehydrogenase-like NAD-binding" evidence="5">
    <location>
        <begin position="161"/>
        <end position="281"/>
    </location>
</feature>
<dbReference type="InterPro" id="IPR036291">
    <property type="entry name" value="NAD(P)-bd_dom_sf"/>
</dbReference>
<name>A0ABU4C6A0_RHOGO</name>
<accession>A0ABU4C6A0</accession>
<comment type="caution">
    <text evidence="6">The sequence shown here is derived from an EMBL/GenBank/DDBJ whole genome shotgun (WGS) entry which is preliminary data.</text>
</comment>
<dbReference type="SUPFAM" id="SSF48179">
    <property type="entry name" value="6-phosphogluconate dehydrogenase C-terminal domain-like"/>
    <property type="match status" value="1"/>
</dbReference>
<dbReference type="Pfam" id="PF14833">
    <property type="entry name" value="NAD_binding_11"/>
    <property type="match status" value="1"/>
</dbReference>